<accession>A0A812QSZ4</accession>
<feature type="transmembrane region" description="Helical" evidence="1">
    <location>
        <begin position="36"/>
        <end position="58"/>
    </location>
</feature>
<dbReference type="OrthoDB" id="414288at2759"/>
<protein>
    <recommendedName>
        <fullName evidence="4">Transmembrane protein</fullName>
    </recommendedName>
</protein>
<keyword evidence="1" id="KW-0472">Membrane</keyword>
<sequence length="317" mass="35989">MLFKVHARLLGCVLELAAFLKSQDGKATGLCIRPTFLGPCAVVLFLINSASMIVVRSMQGTADYFSNVAVAAPVLLVIFTCLGSLSSEAFRDFFRKLASMQEQLPHFRLQDAACHCCDIHHFENGQRVPCDREVVNECIGSWFGSPREFEGSVHSMVLPAMETQLGYYLFPYHIFLGCSIPVLWAHFDGMVYAAIDQDWAALITRLLYVAVRWLGELPIFFAMACPVMWKLRHRRARRFADLGVNVLCMWLPLSVYYGMYLGGEYLRSTWGLRGHILLLVMLLAATAFLWRFWTCWLFRSGISRSRQTASSKDMPEL</sequence>
<feature type="transmembrane region" description="Helical" evidence="1">
    <location>
        <begin position="277"/>
        <end position="298"/>
    </location>
</feature>
<comment type="caution">
    <text evidence="2">The sequence shown here is derived from an EMBL/GenBank/DDBJ whole genome shotgun (WGS) entry which is preliminary data.</text>
</comment>
<keyword evidence="1" id="KW-1133">Transmembrane helix</keyword>
<feature type="transmembrane region" description="Helical" evidence="1">
    <location>
        <begin position="207"/>
        <end position="227"/>
    </location>
</feature>
<evidence type="ECO:0000313" key="3">
    <source>
        <dbReference type="Proteomes" id="UP000604046"/>
    </source>
</evidence>
<feature type="transmembrane region" description="Helical" evidence="1">
    <location>
        <begin position="165"/>
        <end position="187"/>
    </location>
</feature>
<dbReference type="AlphaFoldDB" id="A0A812QSZ4"/>
<evidence type="ECO:0000256" key="1">
    <source>
        <dbReference type="SAM" id="Phobius"/>
    </source>
</evidence>
<feature type="transmembrane region" description="Helical" evidence="1">
    <location>
        <begin position="239"/>
        <end position="257"/>
    </location>
</feature>
<evidence type="ECO:0008006" key="4">
    <source>
        <dbReference type="Google" id="ProtNLM"/>
    </source>
</evidence>
<feature type="transmembrane region" description="Helical" evidence="1">
    <location>
        <begin position="64"/>
        <end position="85"/>
    </location>
</feature>
<keyword evidence="1" id="KW-0812">Transmembrane</keyword>
<reference evidence="2" key="1">
    <citation type="submission" date="2021-02" db="EMBL/GenBank/DDBJ databases">
        <authorList>
            <person name="Dougan E. K."/>
            <person name="Rhodes N."/>
            <person name="Thang M."/>
            <person name="Chan C."/>
        </authorList>
    </citation>
    <scope>NUCLEOTIDE SEQUENCE</scope>
</reference>
<dbReference type="EMBL" id="CAJNDS010002266">
    <property type="protein sequence ID" value="CAE7402127.1"/>
    <property type="molecule type" value="Genomic_DNA"/>
</dbReference>
<organism evidence="2 3">
    <name type="scientific">Symbiodinium natans</name>
    <dbReference type="NCBI Taxonomy" id="878477"/>
    <lineage>
        <taxon>Eukaryota</taxon>
        <taxon>Sar</taxon>
        <taxon>Alveolata</taxon>
        <taxon>Dinophyceae</taxon>
        <taxon>Suessiales</taxon>
        <taxon>Symbiodiniaceae</taxon>
        <taxon>Symbiodinium</taxon>
    </lineage>
</organism>
<keyword evidence="3" id="KW-1185">Reference proteome</keyword>
<dbReference type="Proteomes" id="UP000604046">
    <property type="component" value="Unassembled WGS sequence"/>
</dbReference>
<proteinExistence type="predicted"/>
<gene>
    <name evidence="2" type="ORF">SNAT2548_LOCUS21887</name>
</gene>
<evidence type="ECO:0000313" key="2">
    <source>
        <dbReference type="EMBL" id="CAE7402127.1"/>
    </source>
</evidence>
<name>A0A812QSZ4_9DINO</name>